<evidence type="ECO:0000256" key="1">
    <source>
        <dbReference type="SAM" id="Phobius"/>
    </source>
</evidence>
<feature type="transmembrane region" description="Helical" evidence="1">
    <location>
        <begin position="111"/>
        <end position="134"/>
    </location>
</feature>
<dbReference type="EMBL" id="BARS01027575">
    <property type="protein sequence ID" value="GAF99826.1"/>
    <property type="molecule type" value="Genomic_DNA"/>
</dbReference>
<comment type="caution">
    <text evidence="2">The sequence shown here is derived from an EMBL/GenBank/DDBJ whole genome shotgun (WGS) entry which is preliminary data.</text>
</comment>
<evidence type="ECO:0000313" key="2">
    <source>
        <dbReference type="EMBL" id="GAF99826.1"/>
    </source>
</evidence>
<dbReference type="PANTHER" id="PTHR32063:SF0">
    <property type="entry name" value="SWARMING MOTILITY PROTEIN SWRC"/>
    <property type="match status" value="1"/>
</dbReference>
<sequence length="265" mass="27677">AVGSDPEEETEAFGTDELVSDTGVAATSDGRLRRTLRSAARGARSLPRRIAGVFGWIWQSVVLTFRDLARAIGRVLGKLTRPALDAFDRGFTKFTARYESTLSSALDRRGLVIGLAGASIVLAISLGSTLPLGMMPDVDEGAFRVELNLPVGTPIEVTADAAARLEGLLLESGSVDAVFARIGRARESELATRELSGLNSAALDVRIRPGGPPVTEVVGEFRAGLPGTGIDPQAVSIETGRSTSLGRALGVSGADLAVKVRGQNL</sequence>
<dbReference type="PANTHER" id="PTHR32063">
    <property type="match status" value="1"/>
</dbReference>
<evidence type="ECO:0008006" key="3">
    <source>
        <dbReference type="Google" id="ProtNLM"/>
    </source>
</evidence>
<dbReference type="Pfam" id="PF00873">
    <property type="entry name" value="ACR_tran"/>
    <property type="match status" value="1"/>
</dbReference>
<organism evidence="2">
    <name type="scientific">marine sediment metagenome</name>
    <dbReference type="NCBI Taxonomy" id="412755"/>
    <lineage>
        <taxon>unclassified sequences</taxon>
        <taxon>metagenomes</taxon>
        <taxon>ecological metagenomes</taxon>
    </lineage>
</organism>
<accession>X0UKL1</accession>
<name>X0UKL1_9ZZZZ</name>
<dbReference type="SUPFAM" id="SSF82693">
    <property type="entry name" value="Multidrug efflux transporter AcrB pore domain, PN1, PN2, PC1 and PC2 subdomains"/>
    <property type="match status" value="1"/>
</dbReference>
<dbReference type="GO" id="GO:0005886">
    <property type="term" value="C:plasma membrane"/>
    <property type="evidence" value="ECO:0007669"/>
    <property type="project" value="TreeGrafter"/>
</dbReference>
<keyword evidence="1" id="KW-1133">Transmembrane helix</keyword>
<dbReference type="AlphaFoldDB" id="X0UKL1"/>
<reference evidence="2" key="1">
    <citation type="journal article" date="2014" name="Front. Microbiol.">
        <title>High frequency of phylogenetically diverse reductive dehalogenase-homologous genes in deep subseafloor sedimentary metagenomes.</title>
        <authorList>
            <person name="Kawai M."/>
            <person name="Futagami T."/>
            <person name="Toyoda A."/>
            <person name="Takaki Y."/>
            <person name="Nishi S."/>
            <person name="Hori S."/>
            <person name="Arai W."/>
            <person name="Tsubouchi T."/>
            <person name="Morono Y."/>
            <person name="Uchiyama I."/>
            <person name="Ito T."/>
            <person name="Fujiyama A."/>
            <person name="Inagaki F."/>
            <person name="Takami H."/>
        </authorList>
    </citation>
    <scope>NUCLEOTIDE SEQUENCE</scope>
    <source>
        <strain evidence="2">Expedition CK06-06</strain>
    </source>
</reference>
<keyword evidence="1" id="KW-0472">Membrane</keyword>
<feature type="non-terminal residue" evidence="2">
    <location>
        <position position="1"/>
    </location>
</feature>
<gene>
    <name evidence="2" type="ORF">S01H1_43291</name>
</gene>
<dbReference type="InterPro" id="IPR001036">
    <property type="entry name" value="Acrflvin-R"/>
</dbReference>
<keyword evidence="1" id="KW-0812">Transmembrane</keyword>
<feature type="non-terminal residue" evidence="2">
    <location>
        <position position="265"/>
    </location>
</feature>
<dbReference type="Gene3D" id="3.30.70.1430">
    <property type="entry name" value="Multidrug efflux transporter AcrB pore domain"/>
    <property type="match status" value="1"/>
</dbReference>
<dbReference type="GO" id="GO:0042910">
    <property type="term" value="F:xenobiotic transmembrane transporter activity"/>
    <property type="evidence" value="ECO:0007669"/>
    <property type="project" value="TreeGrafter"/>
</dbReference>
<protein>
    <recommendedName>
        <fullName evidence="3">Efflux RND transporter permease subunit</fullName>
    </recommendedName>
</protein>
<dbReference type="Gene3D" id="1.20.1640.10">
    <property type="entry name" value="Multidrug efflux transporter AcrB transmembrane domain"/>
    <property type="match status" value="1"/>
</dbReference>
<proteinExistence type="predicted"/>